<keyword evidence="2" id="KW-0472">Membrane</keyword>
<accession>A0A2T6ZKQ0</accession>
<evidence type="ECO:0000313" key="3">
    <source>
        <dbReference type="EMBL" id="PUU76053.1"/>
    </source>
</evidence>
<name>A0A2T6ZKQ0_TUBBO</name>
<dbReference type="Proteomes" id="UP000244722">
    <property type="component" value="Unassembled WGS sequence"/>
</dbReference>
<feature type="region of interest" description="Disordered" evidence="1">
    <location>
        <begin position="64"/>
        <end position="99"/>
    </location>
</feature>
<dbReference type="AlphaFoldDB" id="A0A2T6ZKQ0"/>
<keyword evidence="4" id="KW-1185">Reference proteome</keyword>
<feature type="compositionally biased region" description="Basic and acidic residues" evidence="1">
    <location>
        <begin position="80"/>
        <end position="94"/>
    </location>
</feature>
<evidence type="ECO:0000256" key="2">
    <source>
        <dbReference type="SAM" id="Phobius"/>
    </source>
</evidence>
<protein>
    <submittedName>
        <fullName evidence="3">Uncharacterized protein</fullName>
    </submittedName>
</protein>
<keyword evidence="2" id="KW-0812">Transmembrane</keyword>
<comment type="caution">
    <text evidence="3">The sequence shown here is derived from an EMBL/GenBank/DDBJ whole genome shotgun (WGS) entry which is preliminary data.</text>
</comment>
<organism evidence="3 4">
    <name type="scientific">Tuber borchii</name>
    <name type="common">White truffle</name>
    <dbReference type="NCBI Taxonomy" id="42251"/>
    <lineage>
        <taxon>Eukaryota</taxon>
        <taxon>Fungi</taxon>
        <taxon>Dikarya</taxon>
        <taxon>Ascomycota</taxon>
        <taxon>Pezizomycotina</taxon>
        <taxon>Pezizomycetes</taxon>
        <taxon>Pezizales</taxon>
        <taxon>Tuberaceae</taxon>
        <taxon>Tuber</taxon>
    </lineage>
</organism>
<evidence type="ECO:0000256" key="1">
    <source>
        <dbReference type="SAM" id="MobiDB-lite"/>
    </source>
</evidence>
<gene>
    <name evidence="3" type="ORF">B9Z19DRAFT_1066943</name>
</gene>
<evidence type="ECO:0000313" key="4">
    <source>
        <dbReference type="Proteomes" id="UP000244722"/>
    </source>
</evidence>
<reference evidence="3 4" key="1">
    <citation type="submission" date="2017-04" db="EMBL/GenBank/DDBJ databases">
        <title>Draft genome sequence of Tuber borchii Vittad., a whitish edible truffle.</title>
        <authorList>
            <consortium name="DOE Joint Genome Institute"/>
            <person name="Murat C."/>
            <person name="Kuo A."/>
            <person name="Barry K.W."/>
            <person name="Clum A."/>
            <person name="Dockter R.B."/>
            <person name="Fauchery L."/>
            <person name="Iotti M."/>
            <person name="Kohler A."/>
            <person name="Labutti K."/>
            <person name="Lindquist E.A."/>
            <person name="Lipzen A."/>
            <person name="Ohm R.A."/>
            <person name="Wang M."/>
            <person name="Grigoriev I.V."/>
            <person name="Zambonelli A."/>
            <person name="Martin F.M."/>
        </authorList>
    </citation>
    <scope>NUCLEOTIDE SEQUENCE [LARGE SCALE GENOMIC DNA]</scope>
    <source>
        <strain evidence="3 4">Tbo3840</strain>
    </source>
</reference>
<proteinExistence type="predicted"/>
<keyword evidence="2" id="KW-1133">Transmembrane helix</keyword>
<dbReference type="EMBL" id="NESQ01000205">
    <property type="protein sequence ID" value="PUU76053.1"/>
    <property type="molecule type" value="Genomic_DNA"/>
</dbReference>
<feature type="transmembrane region" description="Helical" evidence="2">
    <location>
        <begin position="137"/>
        <end position="155"/>
    </location>
</feature>
<sequence length="225" mass="25011">MSIIQSKVALKAILRPTTMPISPTSFLARSTPFPTPSNDPYPPSPFSCPLHQFSLSLEGLPSDKHCQTNRWQGAPKRRSAKAEGSGDDREDSRECGAQQVMDMKDTNRVTEVPLTAAQHITVLETKMEKSLSDIKSILGYLAVAILGLFGANYMVGTAIESRLTNTIDSQAARFDHKLDISGSKFEKLFGKVEKRLQGKLSSCLDRLRLEIRHHRLKDAQEGRKM</sequence>